<protein>
    <submittedName>
        <fullName evidence="2">Uncharacterized protein</fullName>
    </submittedName>
</protein>
<sequence length="84" mass="8464">MTVAADDPATTSVDEGLVKIIQVITLPTSPAQINSTSVFGASPEGSVTGTAGSDPWSPPATATPTAPPSTKKARRWTPTASSRA</sequence>
<dbReference type="Proteomes" id="UP001596317">
    <property type="component" value="Unassembled WGS sequence"/>
</dbReference>
<comment type="caution">
    <text evidence="2">The sequence shown here is derived from an EMBL/GenBank/DDBJ whole genome shotgun (WGS) entry which is preliminary data.</text>
</comment>
<accession>A0ABW1ZMG2</accession>
<dbReference type="RefSeq" id="WP_380056180.1">
    <property type="nucleotide sequence ID" value="NZ_JBHSWB010000001.1"/>
</dbReference>
<evidence type="ECO:0000313" key="3">
    <source>
        <dbReference type="Proteomes" id="UP001596317"/>
    </source>
</evidence>
<evidence type="ECO:0000313" key="2">
    <source>
        <dbReference type="EMBL" id="MFC6660919.1"/>
    </source>
</evidence>
<gene>
    <name evidence="2" type="ORF">ACFP90_11585</name>
</gene>
<reference evidence="3" key="1">
    <citation type="journal article" date="2019" name="Int. J. Syst. Evol. Microbiol.">
        <title>The Global Catalogue of Microorganisms (GCM) 10K type strain sequencing project: providing services to taxonomists for standard genome sequencing and annotation.</title>
        <authorList>
            <consortium name="The Broad Institute Genomics Platform"/>
            <consortium name="The Broad Institute Genome Sequencing Center for Infectious Disease"/>
            <person name="Wu L."/>
            <person name="Ma J."/>
        </authorList>
    </citation>
    <scope>NUCLEOTIDE SEQUENCE [LARGE SCALE GENOMIC DNA]</scope>
    <source>
        <strain evidence="3">CCUG 63830</strain>
    </source>
</reference>
<feature type="compositionally biased region" description="Polar residues" evidence="1">
    <location>
        <begin position="31"/>
        <end position="51"/>
    </location>
</feature>
<feature type="region of interest" description="Disordered" evidence="1">
    <location>
        <begin position="31"/>
        <end position="84"/>
    </location>
</feature>
<name>A0ABW1ZMG2_9DEIO</name>
<proteinExistence type="predicted"/>
<organism evidence="2 3">
    <name type="scientific">Deinococcus multiflagellatus</name>
    <dbReference type="NCBI Taxonomy" id="1656887"/>
    <lineage>
        <taxon>Bacteria</taxon>
        <taxon>Thermotogati</taxon>
        <taxon>Deinococcota</taxon>
        <taxon>Deinococci</taxon>
        <taxon>Deinococcales</taxon>
        <taxon>Deinococcaceae</taxon>
        <taxon>Deinococcus</taxon>
    </lineage>
</organism>
<keyword evidence="3" id="KW-1185">Reference proteome</keyword>
<dbReference type="EMBL" id="JBHSWB010000001">
    <property type="protein sequence ID" value="MFC6660919.1"/>
    <property type="molecule type" value="Genomic_DNA"/>
</dbReference>
<evidence type="ECO:0000256" key="1">
    <source>
        <dbReference type="SAM" id="MobiDB-lite"/>
    </source>
</evidence>
<feature type="compositionally biased region" description="Low complexity" evidence="1">
    <location>
        <begin position="59"/>
        <end position="70"/>
    </location>
</feature>